<reference evidence="1" key="1">
    <citation type="journal article" date="2014" name="Front. Microbiol.">
        <title>High frequency of phylogenetically diverse reductive dehalogenase-homologous genes in deep subseafloor sedimentary metagenomes.</title>
        <authorList>
            <person name="Kawai M."/>
            <person name="Futagami T."/>
            <person name="Toyoda A."/>
            <person name="Takaki Y."/>
            <person name="Nishi S."/>
            <person name="Hori S."/>
            <person name="Arai W."/>
            <person name="Tsubouchi T."/>
            <person name="Morono Y."/>
            <person name="Uchiyama I."/>
            <person name="Ito T."/>
            <person name="Fujiyama A."/>
            <person name="Inagaki F."/>
            <person name="Takami H."/>
        </authorList>
    </citation>
    <scope>NUCLEOTIDE SEQUENCE</scope>
    <source>
        <strain evidence="1">Expedition CK06-06</strain>
    </source>
</reference>
<sequence length="215" mass="24036">VFLAGAGWLDVGIAQAKLKTAKRKEYEIKAAFIYNIIKFIDWPKKPEDVQEAEKEKSDKSAKVFTVGFVADKEVYEACKAIRGKKIKGKTIQTVLFAQLTEKDLKQGDNSKKVKALKGCDVLFVCARQQSKSTQADYRKILMALKGLNILTTGEMNGFIDPAKPKDPCGIINFVVEGNKIHFEINLDMAQRSGFQIKAQLLKLAKRVIKKAKPTK</sequence>
<evidence type="ECO:0000313" key="1">
    <source>
        <dbReference type="EMBL" id="GAF76556.1"/>
    </source>
</evidence>
<gene>
    <name evidence="1" type="ORF">S01H1_11077</name>
</gene>
<organism evidence="1">
    <name type="scientific">marine sediment metagenome</name>
    <dbReference type="NCBI Taxonomy" id="412755"/>
    <lineage>
        <taxon>unclassified sequences</taxon>
        <taxon>metagenomes</taxon>
        <taxon>ecological metagenomes</taxon>
    </lineage>
</organism>
<feature type="non-terminal residue" evidence="1">
    <location>
        <position position="1"/>
    </location>
</feature>
<protein>
    <recommendedName>
        <fullName evidence="2">YfiR family protein</fullName>
    </recommendedName>
</protein>
<dbReference type="EMBL" id="BARS01005647">
    <property type="protein sequence ID" value="GAF76556.1"/>
    <property type="molecule type" value="Genomic_DNA"/>
</dbReference>
<accession>X0SN48</accession>
<dbReference type="AlphaFoldDB" id="X0SN48"/>
<name>X0SN48_9ZZZZ</name>
<dbReference type="InterPro" id="IPR025293">
    <property type="entry name" value="YfiR/HmsC-like"/>
</dbReference>
<comment type="caution">
    <text evidence="1">The sequence shown here is derived from an EMBL/GenBank/DDBJ whole genome shotgun (WGS) entry which is preliminary data.</text>
</comment>
<proteinExistence type="predicted"/>
<evidence type="ECO:0008006" key="2">
    <source>
        <dbReference type="Google" id="ProtNLM"/>
    </source>
</evidence>
<dbReference type="Pfam" id="PF13689">
    <property type="entry name" value="DUF4154"/>
    <property type="match status" value="1"/>
</dbReference>